<dbReference type="EMBL" id="JAAMOD010000295">
    <property type="protein sequence ID" value="KAF5232066.1"/>
    <property type="molecule type" value="Genomic_DNA"/>
</dbReference>
<evidence type="ECO:0000313" key="1">
    <source>
        <dbReference type="EMBL" id="KAF5232066.1"/>
    </source>
</evidence>
<dbReference type="Pfam" id="PF13602">
    <property type="entry name" value="ADH_zinc_N_2"/>
    <property type="match status" value="1"/>
</dbReference>
<evidence type="ECO:0000313" key="2">
    <source>
        <dbReference type="Proteomes" id="UP000537989"/>
    </source>
</evidence>
<reference evidence="1 2" key="1">
    <citation type="submission" date="2020-02" db="EMBL/GenBank/DDBJ databases">
        <title>Identification and distribution of gene clusters putatively required for synthesis of sphingolipid metabolism inhibitors in phylogenetically diverse species of the filamentous fungus Fusarium.</title>
        <authorList>
            <person name="Kim H.-S."/>
            <person name="Busman M."/>
            <person name="Brown D.W."/>
            <person name="Divon H."/>
            <person name="Uhlig S."/>
            <person name="Proctor R.H."/>
        </authorList>
    </citation>
    <scope>NUCLEOTIDE SEQUENCE [LARGE SCALE GENOMIC DNA]</scope>
    <source>
        <strain evidence="1 2">NRRL 2903</strain>
    </source>
</reference>
<keyword evidence="2" id="KW-1185">Reference proteome</keyword>
<dbReference type="PANTHER" id="PTHR45033:SF2">
    <property type="entry name" value="ZINC-TYPE ALCOHOL DEHYDROGENASE-LIKE PROTEIN C1773.06C"/>
    <property type="match status" value="1"/>
</dbReference>
<name>A0AAN5Z3N9_FUSAU</name>
<evidence type="ECO:0008006" key="3">
    <source>
        <dbReference type="Google" id="ProtNLM"/>
    </source>
</evidence>
<dbReference type="AlphaFoldDB" id="A0AAN5Z3N9"/>
<comment type="caution">
    <text evidence="1">The sequence shown here is derived from an EMBL/GenBank/DDBJ whole genome shotgun (WGS) entry which is preliminary data.</text>
</comment>
<proteinExistence type="predicted"/>
<organism evidence="1 2">
    <name type="scientific">Fusarium austroamericanum</name>
    <dbReference type="NCBI Taxonomy" id="282268"/>
    <lineage>
        <taxon>Eukaryota</taxon>
        <taxon>Fungi</taxon>
        <taxon>Dikarya</taxon>
        <taxon>Ascomycota</taxon>
        <taxon>Pezizomycotina</taxon>
        <taxon>Sordariomycetes</taxon>
        <taxon>Hypocreomycetidae</taxon>
        <taxon>Hypocreales</taxon>
        <taxon>Nectriaceae</taxon>
        <taxon>Fusarium</taxon>
    </lineage>
</organism>
<sequence>MDGLIAVTGMRAGFNPSEEATVRDMFFHFCTLRAPYPGPRWQNMEMNRAIEAHNIKPAIDEHVFNFEEAREAVEYFEGMNHFGKVYIQVAKDI</sequence>
<dbReference type="Proteomes" id="UP000537989">
    <property type="component" value="Unassembled WGS sequence"/>
</dbReference>
<dbReference type="PANTHER" id="PTHR45033">
    <property type="match status" value="1"/>
</dbReference>
<protein>
    <recommendedName>
        <fullName evidence="3">Alcohol dehydrogenase</fullName>
    </recommendedName>
</protein>
<dbReference type="Gene3D" id="3.40.50.720">
    <property type="entry name" value="NAD(P)-binding Rossmann-like Domain"/>
    <property type="match status" value="1"/>
</dbReference>
<dbReference type="InterPro" id="IPR052711">
    <property type="entry name" value="Zinc_ADH-like"/>
</dbReference>
<accession>A0AAN5Z3N9</accession>
<dbReference type="Gene3D" id="3.90.180.10">
    <property type="entry name" value="Medium-chain alcohol dehydrogenases, catalytic domain"/>
    <property type="match status" value="1"/>
</dbReference>
<gene>
    <name evidence="1" type="ORF">FAUST_8928</name>
</gene>